<protein>
    <submittedName>
        <fullName evidence="2">Uncharacterized protein</fullName>
    </submittedName>
</protein>
<sequence>MAQIDPYFIESHLLQMLLGLYSSSNSAYLVPISPLSYISSSLSPTEVSSTSPPLAPDPEVAIQSIRITSPSDTLSSSEPTTLTAHSTQIPSIDVALIHAALDMIWTCLQELRYWKYYLSSSFSSVTVVIYCYDTRISMSAFDRHTCTEGELDESGRGKQTLSQGHRAPCGRHRDKWQAPGSPDVEN</sequence>
<proteinExistence type="predicted"/>
<keyword evidence="3" id="KW-1185">Reference proteome</keyword>
<dbReference type="EMBL" id="CAAALY010053963">
    <property type="protein sequence ID" value="VEL21958.1"/>
    <property type="molecule type" value="Genomic_DNA"/>
</dbReference>
<accession>A0A3S5CHJ9</accession>
<feature type="region of interest" description="Disordered" evidence="1">
    <location>
        <begin position="149"/>
        <end position="186"/>
    </location>
</feature>
<evidence type="ECO:0000313" key="2">
    <source>
        <dbReference type="EMBL" id="VEL21958.1"/>
    </source>
</evidence>
<name>A0A3S5CHJ9_9PLAT</name>
<dbReference type="AlphaFoldDB" id="A0A3S5CHJ9"/>
<gene>
    <name evidence="2" type="ORF">PXEA_LOCUS15398</name>
</gene>
<reference evidence="2" key="1">
    <citation type="submission" date="2018-11" db="EMBL/GenBank/DDBJ databases">
        <authorList>
            <consortium name="Pathogen Informatics"/>
        </authorList>
    </citation>
    <scope>NUCLEOTIDE SEQUENCE</scope>
</reference>
<organism evidence="2 3">
    <name type="scientific">Protopolystoma xenopodis</name>
    <dbReference type="NCBI Taxonomy" id="117903"/>
    <lineage>
        <taxon>Eukaryota</taxon>
        <taxon>Metazoa</taxon>
        <taxon>Spiralia</taxon>
        <taxon>Lophotrochozoa</taxon>
        <taxon>Platyhelminthes</taxon>
        <taxon>Monogenea</taxon>
        <taxon>Polyopisthocotylea</taxon>
        <taxon>Polystomatidea</taxon>
        <taxon>Polystomatidae</taxon>
        <taxon>Protopolystoma</taxon>
    </lineage>
</organism>
<dbReference type="Proteomes" id="UP000784294">
    <property type="component" value="Unassembled WGS sequence"/>
</dbReference>
<comment type="caution">
    <text evidence="2">The sequence shown here is derived from an EMBL/GenBank/DDBJ whole genome shotgun (WGS) entry which is preliminary data.</text>
</comment>
<evidence type="ECO:0000256" key="1">
    <source>
        <dbReference type="SAM" id="MobiDB-lite"/>
    </source>
</evidence>
<evidence type="ECO:0000313" key="3">
    <source>
        <dbReference type="Proteomes" id="UP000784294"/>
    </source>
</evidence>